<accession>A0A6J5BYN3</accession>
<dbReference type="Proteomes" id="UP000494255">
    <property type="component" value="Unassembled WGS sequence"/>
</dbReference>
<feature type="chain" id="PRO_5027119331" evidence="1">
    <location>
        <begin position="23"/>
        <end position="106"/>
    </location>
</feature>
<keyword evidence="3" id="KW-1185">Reference proteome</keyword>
<protein>
    <submittedName>
        <fullName evidence="2">Uncharacterized protein</fullName>
    </submittedName>
</protein>
<evidence type="ECO:0000256" key="1">
    <source>
        <dbReference type="SAM" id="SignalP"/>
    </source>
</evidence>
<evidence type="ECO:0000313" key="2">
    <source>
        <dbReference type="EMBL" id="CAB3721930.1"/>
    </source>
</evidence>
<evidence type="ECO:0000313" key="3">
    <source>
        <dbReference type="Proteomes" id="UP000494255"/>
    </source>
</evidence>
<sequence>MMPRNTATTLVAILLAAPASTAWPTELASIPVSLTVQETCVIQSVDAAITVANQPAVSCLHGAPFQISQVAFDPAAPDETTRNQAQPVQFVATHGGARQTIWTINF</sequence>
<name>A0A6J5BYN3_9BURK</name>
<organism evidence="2 3">
    <name type="scientific">Paraburkholderia sediminicola</name>
    <dbReference type="NCBI Taxonomy" id="458836"/>
    <lineage>
        <taxon>Bacteria</taxon>
        <taxon>Pseudomonadati</taxon>
        <taxon>Pseudomonadota</taxon>
        <taxon>Betaproteobacteria</taxon>
        <taxon>Burkholderiales</taxon>
        <taxon>Burkholderiaceae</taxon>
        <taxon>Paraburkholderia</taxon>
    </lineage>
</organism>
<gene>
    <name evidence="2" type="ORF">LMG24238_04983</name>
</gene>
<dbReference type="AlphaFoldDB" id="A0A6J5BYN3"/>
<reference evidence="2 3" key="1">
    <citation type="submission" date="2020-04" db="EMBL/GenBank/DDBJ databases">
        <authorList>
            <person name="De Canck E."/>
        </authorList>
    </citation>
    <scope>NUCLEOTIDE SEQUENCE [LARGE SCALE GENOMIC DNA]</scope>
    <source>
        <strain evidence="2 3">LMG 24238</strain>
    </source>
</reference>
<dbReference type="EMBL" id="CADIKC010000007">
    <property type="protein sequence ID" value="CAB3721930.1"/>
    <property type="molecule type" value="Genomic_DNA"/>
</dbReference>
<keyword evidence="1" id="KW-0732">Signal</keyword>
<feature type="signal peptide" evidence="1">
    <location>
        <begin position="1"/>
        <end position="22"/>
    </location>
</feature>
<proteinExistence type="predicted"/>